<dbReference type="InterPro" id="IPR014710">
    <property type="entry name" value="RmlC-like_jellyroll"/>
</dbReference>
<gene>
    <name evidence="2" type="ORF">PDIGIT_LOCUS1991</name>
</gene>
<dbReference type="AlphaFoldDB" id="A0A9W4U485"/>
<dbReference type="OrthoDB" id="5840532at2759"/>
<sequence length="195" mass="20887">MSNPRNPQPPSTLRPTTRLITTHDPKTAKATFLHSSAAAPTHNLPTGDTLSLLYATHTFPSTPTTDLTTYLTTHLSTSPTALPLSFKIENGTALYQIDFAPGSVAPFHRTRSLDYCVVVEGTVELVLEGEKGERKTVKKGDVVVLRGGRHSWKNVGEGGEWARIVFVLLDAEAVVCEGVELGEDFGGMGGDGAEV</sequence>
<dbReference type="InterPro" id="IPR047142">
    <property type="entry name" value="OryJ/VirC-like"/>
</dbReference>
<dbReference type="Proteomes" id="UP001152607">
    <property type="component" value="Unassembled WGS sequence"/>
</dbReference>
<dbReference type="InterPro" id="IPR011051">
    <property type="entry name" value="RmlC_Cupin_sf"/>
</dbReference>
<evidence type="ECO:0000313" key="2">
    <source>
        <dbReference type="EMBL" id="CAI6277997.1"/>
    </source>
</evidence>
<evidence type="ECO:0000259" key="1">
    <source>
        <dbReference type="Pfam" id="PF07883"/>
    </source>
</evidence>
<dbReference type="InterPro" id="IPR013096">
    <property type="entry name" value="Cupin_2"/>
</dbReference>
<accession>A0A9W4U485</accession>
<dbReference type="EMBL" id="CAOQHR010000001">
    <property type="protein sequence ID" value="CAI6277997.1"/>
    <property type="molecule type" value="Genomic_DNA"/>
</dbReference>
<protein>
    <recommendedName>
        <fullName evidence="1">Cupin type-2 domain-containing protein</fullName>
    </recommendedName>
</protein>
<dbReference type="CDD" id="cd02231">
    <property type="entry name" value="cupin_BLL6423-like"/>
    <property type="match status" value="1"/>
</dbReference>
<evidence type="ECO:0000313" key="3">
    <source>
        <dbReference type="Proteomes" id="UP001152607"/>
    </source>
</evidence>
<organism evidence="2 3">
    <name type="scientific">Periconia digitata</name>
    <dbReference type="NCBI Taxonomy" id="1303443"/>
    <lineage>
        <taxon>Eukaryota</taxon>
        <taxon>Fungi</taxon>
        <taxon>Dikarya</taxon>
        <taxon>Ascomycota</taxon>
        <taxon>Pezizomycotina</taxon>
        <taxon>Dothideomycetes</taxon>
        <taxon>Pleosporomycetidae</taxon>
        <taxon>Pleosporales</taxon>
        <taxon>Massarineae</taxon>
        <taxon>Periconiaceae</taxon>
        <taxon>Periconia</taxon>
    </lineage>
</organism>
<proteinExistence type="predicted"/>
<comment type="caution">
    <text evidence="2">The sequence shown here is derived from an EMBL/GenBank/DDBJ whole genome shotgun (WGS) entry which is preliminary data.</text>
</comment>
<dbReference type="Pfam" id="PF07883">
    <property type="entry name" value="Cupin_2"/>
    <property type="match status" value="1"/>
</dbReference>
<reference evidence="2" key="1">
    <citation type="submission" date="2023-01" db="EMBL/GenBank/DDBJ databases">
        <authorList>
            <person name="Van Ghelder C."/>
            <person name="Rancurel C."/>
        </authorList>
    </citation>
    <scope>NUCLEOTIDE SEQUENCE</scope>
    <source>
        <strain evidence="2">CNCM I-4278</strain>
    </source>
</reference>
<name>A0A9W4U485_9PLEO</name>
<keyword evidence="3" id="KW-1185">Reference proteome</keyword>
<dbReference type="SUPFAM" id="SSF51182">
    <property type="entry name" value="RmlC-like cupins"/>
    <property type="match status" value="1"/>
</dbReference>
<dbReference type="PANTHER" id="PTHR36156:SF2">
    <property type="entry name" value="CUPIN TYPE-2 DOMAIN-CONTAINING PROTEIN"/>
    <property type="match status" value="1"/>
</dbReference>
<feature type="domain" description="Cupin type-2" evidence="1">
    <location>
        <begin position="98"/>
        <end position="158"/>
    </location>
</feature>
<dbReference type="Gene3D" id="2.60.120.10">
    <property type="entry name" value="Jelly Rolls"/>
    <property type="match status" value="1"/>
</dbReference>
<dbReference type="PANTHER" id="PTHR36156">
    <property type="entry name" value="SLR2101 PROTEIN"/>
    <property type="match status" value="1"/>
</dbReference>